<dbReference type="InterPro" id="IPR001192">
    <property type="entry name" value="PI-PLC_fam"/>
</dbReference>
<dbReference type="Proteomes" id="UP000019763">
    <property type="component" value="Unassembled WGS sequence"/>
</dbReference>
<feature type="region of interest" description="Disordered" evidence="5">
    <location>
        <begin position="192"/>
        <end position="227"/>
    </location>
</feature>
<gene>
    <name evidence="7" type="ORF">GNI_047150</name>
</gene>
<feature type="region of interest" description="Disordered" evidence="5">
    <location>
        <begin position="83"/>
        <end position="146"/>
    </location>
</feature>
<evidence type="ECO:0000313" key="8">
    <source>
        <dbReference type="Proteomes" id="UP000019763"/>
    </source>
</evidence>
<evidence type="ECO:0000256" key="5">
    <source>
        <dbReference type="SAM" id="MobiDB-lite"/>
    </source>
</evidence>
<dbReference type="GeneID" id="22911744"/>
<organism evidence="7 8">
    <name type="scientific">Gregarina niphandrodes</name>
    <name type="common">Septate eugregarine</name>
    <dbReference type="NCBI Taxonomy" id="110365"/>
    <lineage>
        <taxon>Eukaryota</taxon>
        <taxon>Sar</taxon>
        <taxon>Alveolata</taxon>
        <taxon>Apicomplexa</taxon>
        <taxon>Conoidasida</taxon>
        <taxon>Gregarinasina</taxon>
        <taxon>Eugregarinorida</taxon>
        <taxon>Gregarinidae</taxon>
        <taxon>Gregarina</taxon>
    </lineage>
</organism>
<dbReference type="Gene3D" id="2.60.40.150">
    <property type="entry name" value="C2 domain"/>
    <property type="match status" value="1"/>
</dbReference>
<name>A0A023B9V8_GRENI</name>
<comment type="caution">
    <text evidence="7">The sequence shown here is derived from an EMBL/GenBank/DDBJ whole genome shotgun (WGS) entry which is preliminary data.</text>
</comment>
<dbReference type="GO" id="GO:0048015">
    <property type="term" value="P:phosphatidylinositol-mediated signaling"/>
    <property type="evidence" value="ECO:0007669"/>
    <property type="project" value="TreeGrafter"/>
</dbReference>
<dbReference type="SUPFAM" id="SSF49562">
    <property type="entry name" value="C2 domain (Calcium/lipid-binding domain, CaLB)"/>
    <property type="match status" value="1"/>
</dbReference>
<feature type="compositionally biased region" description="Polar residues" evidence="5">
    <location>
        <begin position="99"/>
        <end position="110"/>
    </location>
</feature>
<dbReference type="PANTHER" id="PTHR10336:SF36">
    <property type="entry name" value="1-PHOSPHATIDYLINOSITOL 4,5-BISPHOSPHATE PHOSPHODIESTERASE BETA-4"/>
    <property type="match status" value="1"/>
</dbReference>
<dbReference type="GO" id="GO:0051209">
    <property type="term" value="P:release of sequestered calcium ion into cytosol"/>
    <property type="evidence" value="ECO:0007669"/>
    <property type="project" value="TreeGrafter"/>
</dbReference>
<dbReference type="PROSITE" id="PS50004">
    <property type="entry name" value="C2"/>
    <property type="match status" value="1"/>
</dbReference>
<feature type="compositionally biased region" description="Basic and acidic residues" evidence="5">
    <location>
        <begin position="113"/>
        <end position="146"/>
    </location>
</feature>
<dbReference type="VEuPathDB" id="CryptoDB:GNI_047150"/>
<keyword evidence="4" id="KW-0443">Lipid metabolism</keyword>
<feature type="domain" description="C2" evidence="6">
    <location>
        <begin position="272"/>
        <end position="406"/>
    </location>
</feature>
<feature type="compositionally biased region" description="Basic residues" evidence="5">
    <location>
        <begin position="444"/>
        <end position="453"/>
    </location>
</feature>
<feature type="non-terminal residue" evidence="7">
    <location>
        <position position="1"/>
    </location>
</feature>
<dbReference type="GO" id="GO:0016042">
    <property type="term" value="P:lipid catabolic process"/>
    <property type="evidence" value="ECO:0007669"/>
    <property type="project" value="UniProtKB-KW"/>
</dbReference>
<evidence type="ECO:0000256" key="3">
    <source>
        <dbReference type="ARBA" id="ARBA00022963"/>
    </source>
</evidence>
<dbReference type="CDD" id="cd00275">
    <property type="entry name" value="C2_PLC_like"/>
    <property type="match status" value="1"/>
</dbReference>
<evidence type="ECO:0000313" key="7">
    <source>
        <dbReference type="EMBL" id="EZG74868.1"/>
    </source>
</evidence>
<dbReference type="Pfam" id="PF00168">
    <property type="entry name" value="C2"/>
    <property type="match status" value="1"/>
</dbReference>
<dbReference type="InterPro" id="IPR000008">
    <property type="entry name" value="C2_dom"/>
</dbReference>
<reference evidence="7" key="1">
    <citation type="submission" date="2013-12" db="EMBL/GenBank/DDBJ databases">
        <authorList>
            <person name="Omoto C.K."/>
            <person name="Sibley D."/>
            <person name="Venepally P."/>
            <person name="Hadjithomas M."/>
            <person name="Karamycheva S."/>
            <person name="Brunk B."/>
            <person name="Roos D."/>
            <person name="Caler E."/>
            <person name="Lorenzi H."/>
        </authorList>
    </citation>
    <scope>NUCLEOTIDE SEQUENCE</scope>
</reference>
<evidence type="ECO:0000256" key="4">
    <source>
        <dbReference type="ARBA" id="ARBA00023098"/>
    </source>
</evidence>
<dbReference type="PANTHER" id="PTHR10336">
    <property type="entry name" value="PHOSPHOINOSITIDE-SPECIFIC PHOSPHOLIPASE C FAMILY PROTEIN"/>
    <property type="match status" value="1"/>
</dbReference>
<dbReference type="GO" id="GO:0004435">
    <property type="term" value="F:phosphatidylinositol-4,5-bisphosphate phospholipase C activity"/>
    <property type="evidence" value="ECO:0007669"/>
    <property type="project" value="UniProtKB-EC"/>
</dbReference>
<feature type="region of interest" description="Disordered" evidence="5">
    <location>
        <begin position="427"/>
        <end position="459"/>
    </location>
</feature>
<evidence type="ECO:0000256" key="1">
    <source>
        <dbReference type="ARBA" id="ARBA00012368"/>
    </source>
</evidence>
<protein>
    <recommendedName>
        <fullName evidence="1">phosphoinositide phospholipase C</fullName>
        <ecNumber evidence="1">3.1.4.11</ecNumber>
    </recommendedName>
</protein>
<evidence type="ECO:0000259" key="6">
    <source>
        <dbReference type="PROSITE" id="PS50004"/>
    </source>
</evidence>
<keyword evidence="2" id="KW-0378">Hydrolase</keyword>
<feature type="compositionally biased region" description="Polar residues" evidence="5">
    <location>
        <begin position="192"/>
        <end position="206"/>
    </location>
</feature>
<keyword evidence="8" id="KW-1185">Reference proteome</keyword>
<dbReference type="RefSeq" id="XP_011129622.1">
    <property type="nucleotide sequence ID" value="XM_011131320.1"/>
</dbReference>
<proteinExistence type="predicted"/>
<dbReference type="eggNOG" id="KOG0169">
    <property type="taxonomic scope" value="Eukaryota"/>
</dbReference>
<accession>A0A023B9V8</accession>
<dbReference type="InterPro" id="IPR035892">
    <property type="entry name" value="C2_domain_sf"/>
</dbReference>
<keyword evidence="3" id="KW-0442">Lipid degradation</keyword>
<dbReference type="AlphaFoldDB" id="A0A023B9V8"/>
<dbReference type="EC" id="3.1.4.11" evidence="1"/>
<sequence length="459" mass="50867">FSNRRVKGDADIFDSFFVPPQKFRDNYESEIRTCDLQCTSLVFNERYGPEMVSPTILTPLDMLNWIQDLSIEDLAIQNQVTTSDLHLPDGDGEEEPSRTARSLVSDRTQGTPRPERTPRSSRNPRVERSNPDEDSARAMDSRAKHGDRTSSFVCISNCHSDMYIMAHMVGAPGVSSAPGVSARGIRDSVLSKTAATGSMARQSTGLQDEAGRQKSVRTRSSLAGGEPAGVLENRRRNYWYQDSSYSYKLYFEGAQIVCESSTRPSLMSRAVFPGTQSFVLKPRAETVPCTLTMEVIQGCQLPTPYGGLLDTRGLAPQTWEGVNPFVEVKVCARGSAVQRVRSKTVAGNALNPRFELMTLFQLTDENAAVVVFHVLHQTEGGACLLACNALRVAWLNPGVRWVPLFDTLNNEPLRCAGLWVKVQKVTKTTGRKTPAPQHRTPSLVHRKHHRQKSASRISN</sequence>
<dbReference type="EMBL" id="AFNH02000363">
    <property type="protein sequence ID" value="EZG74868.1"/>
    <property type="molecule type" value="Genomic_DNA"/>
</dbReference>
<evidence type="ECO:0000256" key="2">
    <source>
        <dbReference type="ARBA" id="ARBA00022801"/>
    </source>
</evidence>